<evidence type="ECO:0000256" key="1">
    <source>
        <dbReference type="SAM" id="Phobius"/>
    </source>
</evidence>
<proteinExistence type="predicted"/>
<gene>
    <name evidence="2" type="ORF">MGSAQ_001454</name>
</gene>
<dbReference type="EMBL" id="AYSL01000785">
    <property type="protein sequence ID" value="KTF07051.1"/>
    <property type="molecule type" value="Genomic_DNA"/>
</dbReference>
<reference evidence="2" key="1">
    <citation type="submission" date="2013-11" db="EMBL/GenBank/DDBJ databases">
        <title>Microbial diversity, functional groups and degradation webs in Northern and Southern Mediterranean and Red Sea marine crude oil polluted sites.</title>
        <authorList>
            <person name="Daffonchio D."/>
            <person name="Mapelli F."/>
            <person name="Ferrer M."/>
            <person name="Richter M."/>
            <person name="Cherif A."/>
            <person name="Malkawi H.I."/>
            <person name="Yakimov M.M."/>
            <person name="Abdel-Fattah Y.R."/>
            <person name="Blaghen M."/>
            <person name="Golyshin P.N."/>
            <person name="Kalogerakis N."/>
            <person name="Boon N."/>
            <person name="Magagnini M."/>
            <person name="Fava F."/>
        </authorList>
    </citation>
    <scope>NUCLEOTIDE SEQUENCE</scope>
</reference>
<sequence>MALDGSSGLCPVNLAFGFYELFGIVCLTVILGNGLCLVM</sequence>
<protein>
    <submittedName>
        <fullName evidence="2">Uncharacterized protein</fullName>
    </submittedName>
</protein>
<keyword evidence="1" id="KW-0472">Membrane</keyword>
<dbReference type="AlphaFoldDB" id="A0A1B6NUQ1"/>
<feature type="transmembrane region" description="Helical" evidence="1">
    <location>
        <begin position="16"/>
        <end position="38"/>
    </location>
</feature>
<organism evidence="2">
    <name type="scientific">marine sediment metagenome</name>
    <dbReference type="NCBI Taxonomy" id="412755"/>
    <lineage>
        <taxon>unclassified sequences</taxon>
        <taxon>metagenomes</taxon>
        <taxon>ecological metagenomes</taxon>
    </lineage>
</organism>
<accession>A0A1B6NUQ1</accession>
<comment type="caution">
    <text evidence="2">The sequence shown here is derived from an EMBL/GenBank/DDBJ whole genome shotgun (WGS) entry which is preliminary data.</text>
</comment>
<name>A0A1B6NUQ1_9ZZZZ</name>
<evidence type="ECO:0000313" key="2">
    <source>
        <dbReference type="EMBL" id="KTF07051.1"/>
    </source>
</evidence>
<keyword evidence="1" id="KW-1133">Transmembrane helix</keyword>
<keyword evidence="1" id="KW-0812">Transmembrane</keyword>